<dbReference type="PANTHER" id="PTHR24304">
    <property type="entry name" value="CYTOCHROME P450 FAMILY 7"/>
    <property type="match status" value="1"/>
</dbReference>
<dbReference type="CDD" id="cd11040">
    <property type="entry name" value="CYP7_CYP8-like"/>
    <property type="match status" value="1"/>
</dbReference>
<accession>A0A0D2AWL1</accession>
<keyword evidence="4 6" id="KW-0479">Metal-binding</keyword>
<dbReference type="InterPro" id="IPR036396">
    <property type="entry name" value="Cyt_P450_sf"/>
</dbReference>
<dbReference type="GeneID" id="27313252"/>
<evidence type="ECO:0000313" key="7">
    <source>
        <dbReference type="EMBL" id="KIW03514.1"/>
    </source>
</evidence>
<dbReference type="GO" id="GO:0008395">
    <property type="term" value="F:steroid hydroxylase activity"/>
    <property type="evidence" value="ECO:0007669"/>
    <property type="project" value="TreeGrafter"/>
</dbReference>
<sequence length="604" mass="67636">MHAIMRELLFLSRLRVVYATYSTTRSPLREVKLDEHSRLYSICTGLASSLPLSIRIVLALVASCVLVLACTRAYTAIRYRRAVARFTAPGSPSSKPAPPSLPPQIPYTIPFLGNARSFLAPRPGLFWNWLFSFHPRAAGACTLRLGPRSAHILHSPATVQALFKSRDANRLEFNIQIARTSLGVPQADIQKYHGTDAKDRRLKFESEEVDPIHVAEKINLDTLLKTDAVTELTSEFIKQFTKQLDGLDVSQEFGLVKWLRDYMFEASGRALMGEKIFEYYPDFGKDFWEFERNMLSLFFGLPEFMVPEAVRARDTSIKGIEKWHEGLARDSIDTIVDSSNSNIPWEPNHGSRANRARQEMYNKFGLSTKAKSGFDLGFTFGLASNAIPATGWMLLHILDPNADRSLKPRVMAELKAAQHPDGSLNLPVLFALPLLQSIFHEVLRLYTDVLVSRVLEKDHVLPLSGEGDRKVFLPKGTLAMAPSWPGQRDPAIWDGEKPSTEFYHERFLTTDPETGKDVFTTSGTAGRFFPFGGGKSICPGRVFAKQEIFAATALMLLNFDFEVKRCIDEHGNQTEKLPHLRDGFGGSGIVLQAGDMVVKLTRKT</sequence>
<dbReference type="GO" id="GO:0005506">
    <property type="term" value="F:iron ion binding"/>
    <property type="evidence" value="ECO:0007669"/>
    <property type="project" value="InterPro"/>
</dbReference>
<dbReference type="GO" id="GO:0020037">
    <property type="term" value="F:heme binding"/>
    <property type="evidence" value="ECO:0007669"/>
    <property type="project" value="InterPro"/>
</dbReference>
<evidence type="ECO:0000256" key="3">
    <source>
        <dbReference type="ARBA" id="ARBA00022617"/>
    </source>
</evidence>
<keyword evidence="3 6" id="KW-0349">Heme</keyword>
<dbReference type="Proteomes" id="UP000053259">
    <property type="component" value="Unassembled WGS sequence"/>
</dbReference>
<dbReference type="AlphaFoldDB" id="A0A0D2AWL1"/>
<dbReference type="InterPro" id="IPR002403">
    <property type="entry name" value="Cyt_P450_E_grp-IV"/>
</dbReference>
<dbReference type="Gene3D" id="1.10.630.10">
    <property type="entry name" value="Cytochrome P450"/>
    <property type="match status" value="1"/>
</dbReference>
<dbReference type="OrthoDB" id="3366823at2759"/>
<comment type="similarity">
    <text evidence="2">Belongs to the cytochrome P450 family.</text>
</comment>
<evidence type="ECO:0000256" key="6">
    <source>
        <dbReference type="PIRSR" id="PIRSR602403-1"/>
    </source>
</evidence>
<evidence type="ECO:0000256" key="2">
    <source>
        <dbReference type="ARBA" id="ARBA00010617"/>
    </source>
</evidence>
<evidence type="ECO:0008006" key="9">
    <source>
        <dbReference type="Google" id="ProtNLM"/>
    </source>
</evidence>
<dbReference type="HOGENOM" id="CLU_018012_2_2_1"/>
<dbReference type="Pfam" id="PF00067">
    <property type="entry name" value="p450"/>
    <property type="match status" value="1"/>
</dbReference>
<dbReference type="InterPro" id="IPR001128">
    <property type="entry name" value="Cyt_P450"/>
</dbReference>
<dbReference type="SUPFAM" id="SSF48264">
    <property type="entry name" value="Cytochrome P450"/>
    <property type="match status" value="1"/>
</dbReference>
<evidence type="ECO:0000256" key="4">
    <source>
        <dbReference type="ARBA" id="ARBA00022723"/>
    </source>
</evidence>
<organism evidence="7 8">
    <name type="scientific">Verruconis gallopava</name>
    <dbReference type="NCBI Taxonomy" id="253628"/>
    <lineage>
        <taxon>Eukaryota</taxon>
        <taxon>Fungi</taxon>
        <taxon>Dikarya</taxon>
        <taxon>Ascomycota</taxon>
        <taxon>Pezizomycotina</taxon>
        <taxon>Dothideomycetes</taxon>
        <taxon>Pleosporomycetidae</taxon>
        <taxon>Venturiales</taxon>
        <taxon>Sympoventuriaceae</taxon>
        <taxon>Verruconis</taxon>
    </lineage>
</organism>
<dbReference type="VEuPathDB" id="FungiDB:PV09_05279"/>
<keyword evidence="5 6" id="KW-0408">Iron</keyword>
<dbReference type="InParanoid" id="A0A0D2AWL1"/>
<evidence type="ECO:0000313" key="8">
    <source>
        <dbReference type="Proteomes" id="UP000053259"/>
    </source>
</evidence>
<dbReference type="InterPro" id="IPR050529">
    <property type="entry name" value="CYP450_sterol_14alpha_dmase"/>
</dbReference>
<evidence type="ECO:0000256" key="5">
    <source>
        <dbReference type="ARBA" id="ARBA00023004"/>
    </source>
</evidence>
<reference evidence="7 8" key="1">
    <citation type="submission" date="2015-01" db="EMBL/GenBank/DDBJ databases">
        <title>The Genome Sequence of Ochroconis gallopava CBS43764.</title>
        <authorList>
            <consortium name="The Broad Institute Genomics Platform"/>
            <person name="Cuomo C."/>
            <person name="de Hoog S."/>
            <person name="Gorbushina A."/>
            <person name="Stielow B."/>
            <person name="Teixiera M."/>
            <person name="Abouelleil A."/>
            <person name="Chapman S.B."/>
            <person name="Priest M."/>
            <person name="Young S.K."/>
            <person name="Wortman J."/>
            <person name="Nusbaum C."/>
            <person name="Birren B."/>
        </authorList>
    </citation>
    <scope>NUCLEOTIDE SEQUENCE [LARGE SCALE GENOMIC DNA]</scope>
    <source>
        <strain evidence="7 8">CBS 43764</strain>
    </source>
</reference>
<comment type="cofactor">
    <cofactor evidence="1 6">
        <name>heme</name>
        <dbReference type="ChEBI" id="CHEBI:30413"/>
    </cofactor>
</comment>
<dbReference type="PANTHER" id="PTHR24304:SF2">
    <property type="entry name" value="24-HYDROXYCHOLESTEROL 7-ALPHA-HYDROXYLASE"/>
    <property type="match status" value="1"/>
</dbReference>
<dbReference type="EMBL" id="KN847544">
    <property type="protein sequence ID" value="KIW03514.1"/>
    <property type="molecule type" value="Genomic_DNA"/>
</dbReference>
<proteinExistence type="inferred from homology"/>
<keyword evidence="8" id="KW-1185">Reference proteome</keyword>
<feature type="binding site" description="axial binding residue" evidence="6">
    <location>
        <position position="538"/>
    </location>
    <ligand>
        <name>heme</name>
        <dbReference type="ChEBI" id="CHEBI:30413"/>
    </ligand>
    <ligandPart>
        <name>Fe</name>
        <dbReference type="ChEBI" id="CHEBI:18248"/>
    </ligandPart>
</feature>
<gene>
    <name evidence="7" type="ORF">PV09_05279</name>
</gene>
<evidence type="ECO:0000256" key="1">
    <source>
        <dbReference type="ARBA" id="ARBA00001971"/>
    </source>
</evidence>
<dbReference type="RefSeq" id="XP_016213383.1">
    <property type="nucleotide sequence ID" value="XM_016358764.1"/>
</dbReference>
<dbReference type="GO" id="GO:0016705">
    <property type="term" value="F:oxidoreductase activity, acting on paired donors, with incorporation or reduction of molecular oxygen"/>
    <property type="evidence" value="ECO:0007669"/>
    <property type="project" value="InterPro"/>
</dbReference>
<dbReference type="PRINTS" id="PR00465">
    <property type="entry name" value="EP450IV"/>
</dbReference>
<protein>
    <recommendedName>
        <fullName evidence="9">Cytochrome P450</fullName>
    </recommendedName>
</protein>
<name>A0A0D2AWL1_9PEZI</name>
<dbReference type="STRING" id="253628.A0A0D2AWL1"/>